<reference evidence="5" key="2">
    <citation type="submission" date="2020-08" db="EMBL/GenBank/DDBJ databases">
        <title>Plant Genome Project.</title>
        <authorList>
            <person name="Zhang R.-G."/>
        </authorList>
    </citation>
    <scope>NUCLEOTIDE SEQUENCE</scope>
    <source>
        <strain evidence="5">Huo1</strain>
        <tissue evidence="5">Leaf</tissue>
    </source>
</reference>
<dbReference type="GO" id="GO:0005509">
    <property type="term" value="F:calcium ion binding"/>
    <property type="evidence" value="ECO:0007669"/>
    <property type="project" value="InterPro"/>
</dbReference>
<dbReference type="SMART" id="SM00054">
    <property type="entry name" value="EFh"/>
    <property type="match status" value="5"/>
</dbReference>
<keyword evidence="6" id="KW-1185">Reference proteome</keyword>
<evidence type="ECO:0000256" key="2">
    <source>
        <dbReference type="ARBA" id="ARBA00022737"/>
    </source>
</evidence>
<feature type="domain" description="EF-hand" evidence="4">
    <location>
        <begin position="4"/>
        <end position="39"/>
    </location>
</feature>
<dbReference type="SUPFAM" id="SSF47473">
    <property type="entry name" value="EF-hand"/>
    <property type="match status" value="2"/>
</dbReference>
<proteinExistence type="predicted"/>
<feature type="domain" description="EF-hand" evidence="4">
    <location>
        <begin position="69"/>
        <end position="104"/>
    </location>
</feature>
<sequence length="235" mass="27288">MSPISTNDLQKLFKRLDKDNSGRITISELHTLLHRIGIETTPEELQMLVGRNDLDYADFLSFYEAIAKDNDEDLWKAFKVFDVDGDGFISCEELKMALTKMGFMEKKSWEDFRDMIHVYDKNSDGLIDFDEFKDMMSSVVGENDLDYVDFVFFYKAIAKGSDSDEDLWKAFKVFDVDGDGFISCEDLQMAKTRMSLLKMKSLEECRKMIRVYDKNCDGVIDFDEFKDMMTSSKCV</sequence>
<feature type="domain" description="EF-hand" evidence="4">
    <location>
        <begin position="200"/>
        <end position="235"/>
    </location>
</feature>
<keyword evidence="2" id="KW-0677">Repeat</keyword>
<keyword evidence="1" id="KW-0479">Metal-binding</keyword>
<dbReference type="InterPro" id="IPR018247">
    <property type="entry name" value="EF_Hand_1_Ca_BS"/>
</dbReference>
<evidence type="ECO:0000256" key="3">
    <source>
        <dbReference type="ARBA" id="ARBA00022837"/>
    </source>
</evidence>
<accession>A0A8X8XMS1</accession>
<dbReference type="Proteomes" id="UP000298416">
    <property type="component" value="Unassembled WGS sequence"/>
</dbReference>
<dbReference type="InterPro" id="IPR002048">
    <property type="entry name" value="EF_hand_dom"/>
</dbReference>
<dbReference type="PROSITE" id="PS50222">
    <property type="entry name" value="EF_HAND_2"/>
    <property type="match status" value="5"/>
</dbReference>
<organism evidence="5">
    <name type="scientific">Salvia splendens</name>
    <name type="common">Scarlet sage</name>
    <dbReference type="NCBI Taxonomy" id="180675"/>
    <lineage>
        <taxon>Eukaryota</taxon>
        <taxon>Viridiplantae</taxon>
        <taxon>Streptophyta</taxon>
        <taxon>Embryophyta</taxon>
        <taxon>Tracheophyta</taxon>
        <taxon>Spermatophyta</taxon>
        <taxon>Magnoliopsida</taxon>
        <taxon>eudicotyledons</taxon>
        <taxon>Gunneridae</taxon>
        <taxon>Pentapetalae</taxon>
        <taxon>asterids</taxon>
        <taxon>lamiids</taxon>
        <taxon>Lamiales</taxon>
        <taxon>Lamiaceae</taxon>
        <taxon>Nepetoideae</taxon>
        <taxon>Mentheae</taxon>
        <taxon>Salviinae</taxon>
        <taxon>Salvia</taxon>
        <taxon>Salvia subgen. Calosphace</taxon>
        <taxon>core Calosphace</taxon>
    </lineage>
</organism>
<dbReference type="PANTHER" id="PTHR10891">
    <property type="entry name" value="EF-HAND CALCIUM-BINDING DOMAIN CONTAINING PROTEIN"/>
    <property type="match status" value="1"/>
</dbReference>
<dbReference type="InterPro" id="IPR039647">
    <property type="entry name" value="EF_hand_pair_protein_CML-like"/>
</dbReference>
<evidence type="ECO:0000313" key="5">
    <source>
        <dbReference type="EMBL" id="KAG6417255.1"/>
    </source>
</evidence>
<dbReference type="Gene3D" id="1.10.238.10">
    <property type="entry name" value="EF-hand"/>
    <property type="match status" value="2"/>
</dbReference>
<protein>
    <recommendedName>
        <fullName evidence="4">EF-hand domain-containing protein</fullName>
    </recommendedName>
</protein>
<dbReference type="AlphaFoldDB" id="A0A8X8XMS1"/>
<dbReference type="EMBL" id="PNBA02000007">
    <property type="protein sequence ID" value="KAG6417255.1"/>
    <property type="molecule type" value="Genomic_DNA"/>
</dbReference>
<evidence type="ECO:0000256" key="1">
    <source>
        <dbReference type="ARBA" id="ARBA00022723"/>
    </source>
</evidence>
<reference evidence="5" key="1">
    <citation type="submission" date="2018-01" db="EMBL/GenBank/DDBJ databases">
        <authorList>
            <person name="Mao J.F."/>
        </authorList>
    </citation>
    <scope>NUCLEOTIDE SEQUENCE</scope>
    <source>
        <strain evidence="5">Huo1</strain>
        <tissue evidence="5">Leaf</tissue>
    </source>
</reference>
<name>A0A8X8XMS1_SALSN</name>
<dbReference type="FunFam" id="1.10.238.10:FF:000003">
    <property type="entry name" value="Calmodulin A"/>
    <property type="match status" value="2"/>
</dbReference>
<dbReference type="InterPro" id="IPR011992">
    <property type="entry name" value="EF-hand-dom_pair"/>
</dbReference>
<feature type="domain" description="EF-hand" evidence="4">
    <location>
        <begin position="107"/>
        <end position="142"/>
    </location>
</feature>
<gene>
    <name evidence="5" type="ORF">SASPL_119408</name>
</gene>
<feature type="domain" description="EF-hand" evidence="4">
    <location>
        <begin position="162"/>
        <end position="197"/>
    </location>
</feature>
<dbReference type="PROSITE" id="PS00018">
    <property type="entry name" value="EF_HAND_1"/>
    <property type="match status" value="5"/>
</dbReference>
<keyword evidence="3" id="KW-0106">Calcium</keyword>
<comment type="caution">
    <text evidence="5">The sequence shown here is derived from an EMBL/GenBank/DDBJ whole genome shotgun (WGS) entry which is preliminary data.</text>
</comment>
<evidence type="ECO:0000259" key="4">
    <source>
        <dbReference type="PROSITE" id="PS50222"/>
    </source>
</evidence>
<dbReference type="Pfam" id="PF13499">
    <property type="entry name" value="EF-hand_7"/>
    <property type="match status" value="3"/>
</dbReference>
<evidence type="ECO:0000313" key="6">
    <source>
        <dbReference type="Proteomes" id="UP000298416"/>
    </source>
</evidence>